<dbReference type="Pfam" id="PF05491">
    <property type="entry name" value="WHD_RuvB"/>
    <property type="match status" value="1"/>
</dbReference>
<dbReference type="NCBIfam" id="NF000868">
    <property type="entry name" value="PRK00080.1"/>
    <property type="match status" value="1"/>
</dbReference>
<feature type="binding site" evidence="9">
    <location>
        <position position="66"/>
    </location>
    <ligand>
        <name>ATP</name>
        <dbReference type="ChEBI" id="CHEBI:30616"/>
    </ligand>
</feature>
<dbReference type="PANTHER" id="PTHR42848:SF1">
    <property type="entry name" value="HOLLIDAY JUNCTION BRANCH MIGRATION COMPLEX SUBUNIT RUVB"/>
    <property type="match status" value="1"/>
</dbReference>
<comment type="subcellular location">
    <subcellularLocation>
        <location evidence="9">Cytoplasm</location>
    </subcellularLocation>
</comment>
<sequence>MEEMLTTPTRMPEDGEIEKSLRPGGFSEFIGQSKLKENLEVFIQAAKSRGESLDHILFYGPPGLGKTTLSNIIAFELGVNIKSISAPILERPGDLAAILTDLSPFDVLFIDEIHRLNRMTEELLYLAMEDFKLDILIGKGPSAKSVRIDLPKFTLVGATTRAGQLTSPLRDRFGIINRMDFYSQEEMQQIVERAAGILQIQIDGFGIEEIAKRSRGTPRISNRLLKRIRDFAQVKGDGRITREIACLGLDALEVDEYGLDAMDRKIMETIIDKFRGGPVGLSTLTIAVSEETVTVEDVYEPYLVKIGFLERTPRGRRATELAYRYFKRNIF</sequence>
<dbReference type="Pfam" id="PF17864">
    <property type="entry name" value="AAA_lid_4"/>
    <property type="match status" value="1"/>
</dbReference>
<dbReference type="GO" id="GO:0009378">
    <property type="term" value="F:four-way junction helicase activity"/>
    <property type="evidence" value="ECO:0007669"/>
    <property type="project" value="InterPro"/>
</dbReference>
<dbReference type="GO" id="GO:0006281">
    <property type="term" value="P:DNA repair"/>
    <property type="evidence" value="ECO:0007669"/>
    <property type="project" value="UniProtKB-UniRule"/>
</dbReference>
<dbReference type="Proteomes" id="UP000231067">
    <property type="component" value="Unassembled WGS sequence"/>
</dbReference>
<comment type="catalytic activity">
    <reaction evidence="9">
        <text>ATP + H2O = ADP + phosphate + H(+)</text>
        <dbReference type="Rhea" id="RHEA:13065"/>
        <dbReference type="ChEBI" id="CHEBI:15377"/>
        <dbReference type="ChEBI" id="CHEBI:15378"/>
        <dbReference type="ChEBI" id="CHEBI:30616"/>
        <dbReference type="ChEBI" id="CHEBI:43474"/>
        <dbReference type="ChEBI" id="CHEBI:456216"/>
    </reaction>
</comment>
<dbReference type="InterPro" id="IPR036390">
    <property type="entry name" value="WH_DNA-bd_sf"/>
</dbReference>
<feature type="region of interest" description="Small ATPAse domain (RuvB-S)" evidence="9">
    <location>
        <begin position="183"/>
        <end position="253"/>
    </location>
</feature>
<dbReference type="GO" id="GO:0016887">
    <property type="term" value="F:ATP hydrolysis activity"/>
    <property type="evidence" value="ECO:0007669"/>
    <property type="project" value="RHEA"/>
</dbReference>
<dbReference type="GO" id="GO:0000400">
    <property type="term" value="F:four-way junction DNA binding"/>
    <property type="evidence" value="ECO:0007669"/>
    <property type="project" value="UniProtKB-UniRule"/>
</dbReference>
<feature type="binding site" evidence="9">
    <location>
        <position position="182"/>
    </location>
    <ligand>
        <name>ATP</name>
        <dbReference type="ChEBI" id="CHEBI:30616"/>
    </ligand>
</feature>
<comment type="caution">
    <text evidence="11">The sequence shown here is derived from an EMBL/GenBank/DDBJ whole genome shotgun (WGS) entry which is preliminary data.</text>
</comment>
<dbReference type="AlphaFoldDB" id="A0A2H0A3R8"/>
<feature type="binding site" evidence="9">
    <location>
        <position position="22"/>
    </location>
    <ligand>
        <name>ATP</name>
        <dbReference type="ChEBI" id="CHEBI:30616"/>
    </ligand>
</feature>
<organism evidence="11 12">
    <name type="scientific">Candidatus Desantisbacteria bacterium CG23_combo_of_CG06-09_8_20_14_all_40_23</name>
    <dbReference type="NCBI Taxonomy" id="1974550"/>
    <lineage>
        <taxon>Bacteria</taxon>
        <taxon>Candidatus Desantisiibacteriota</taxon>
    </lineage>
</organism>
<evidence type="ECO:0000256" key="4">
    <source>
        <dbReference type="ARBA" id="ARBA00022801"/>
    </source>
</evidence>
<feature type="binding site" evidence="9">
    <location>
        <position position="63"/>
    </location>
    <ligand>
        <name>ATP</name>
        <dbReference type="ChEBI" id="CHEBI:30616"/>
    </ligand>
</feature>
<dbReference type="GO" id="GO:0006310">
    <property type="term" value="P:DNA recombination"/>
    <property type="evidence" value="ECO:0007669"/>
    <property type="project" value="UniProtKB-UniRule"/>
</dbReference>
<evidence type="ECO:0000256" key="7">
    <source>
        <dbReference type="ARBA" id="ARBA00023172"/>
    </source>
</evidence>
<dbReference type="InterPro" id="IPR008823">
    <property type="entry name" value="RuvB_wg_C"/>
</dbReference>
<dbReference type="SUPFAM" id="SSF46785">
    <property type="entry name" value="Winged helix' DNA-binding domain"/>
    <property type="match status" value="1"/>
</dbReference>
<dbReference type="Pfam" id="PF05496">
    <property type="entry name" value="RuvB_N"/>
    <property type="match status" value="1"/>
</dbReference>
<dbReference type="Gene3D" id="3.40.50.300">
    <property type="entry name" value="P-loop containing nucleotide triphosphate hydrolases"/>
    <property type="match status" value="1"/>
</dbReference>
<evidence type="ECO:0000256" key="2">
    <source>
        <dbReference type="ARBA" id="ARBA00022741"/>
    </source>
</evidence>
<protein>
    <recommendedName>
        <fullName evidence="9">Holliday junction branch migration complex subunit RuvB</fullName>
        <ecNumber evidence="9">3.6.4.-</ecNumber>
    </recommendedName>
</protein>
<keyword evidence="3 9" id="KW-0227">DNA damage</keyword>
<dbReference type="NCBIfam" id="TIGR00635">
    <property type="entry name" value="ruvB"/>
    <property type="match status" value="1"/>
</dbReference>
<feature type="binding site" evidence="9">
    <location>
        <position position="68"/>
    </location>
    <ligand>
        <name>ATP</name>
        <dbReference type="ChEBI" id="CHEBI:30616"/>
    </ligand>
</feature>
<dbReference type="InterPro" id="IPR041445">
    <property type="entry name" value="AAA_lid_4"/>
</dbReference>
<evidence type="ECO:0000256" key="3">
    <source>
        <dbReference type="ARBA" id="ARBA00022763"/>
    </source>
</evidence>
<comment type="function">
    <text evidence="9">The RuvA-RuvB-RuvC complex processes Holliday junction (HJ) DNA during genetic recombination and DNA repair, while the RuvA-RuvB complex plays an important role in the rescue of blocked DNA replication forks via replication fork reversal (RFR). RuvA specifically binds to HJ cruciform DNA, conferring on it an open structure. The RuvB hexamer acts as an ATP-dependent pump, pulling dsDNA into and through the RuvAB complex. RuvB forms 2 homohexamers on either side of HJ DNA bound by 1 or 2 RuvA tetramers; 4 subunits per hexamer contact DNA at a time. Coordinated motions by a converter formed by DNA-disengaged RuvB subunits stimulates ATP hydrolysis and nucleotide exchange. Immobilization of the converter enables RuvB to convert the ATP-contained energy into a lever motion, pulling 2 nucleotides of DNA out of the RuvA tetramer per ATP hydrolyzed, thus driving DNA branch migration. The RuvB motors rotate together with the DNA substrate, which together with the progressing nucleotide cycle form the mechanistic basis for DNA recombination by continuous HJ branch migration. Branch migration allows RuvC to scan DNA until it finds its consensus sequence, where it cleaves and resolves cruciform DNA.</text>
</comment>
<keyword evidence="1 9" id="KW-0963">Cytoplasm</keyword>
<dbReference type="GO" id="GO:0048476">
    <property type="term" value="C:Holliday junction resolvase complex"/>
    <property type="evidence" value="ECO:0007669"/>
    <property type="project" value="UniProtKB-UniRule"/>
</dbReference>
<feature type="binding site" evidence="9">
    <location>
        <position position="311"/>
    </location>
    <ligand>
        <name>DNA</name>
        <dbReference type="ChEBI" id="CHEBI:16991"/>
    </ligand>
</feature>
<feature type="binding site" evidence="9">
    <location>
        <position position="316"/>
    </location>
    <ligand>
        <name>DNA</name>
        <dbReference type="ChEBI" id="CHEBI:16991"/>
    </ligand>
</feature>
<dbReference type="CDD" id="cd00009">
    <property type="entry name" value="AAA"/>
    <property type="match status" value="1"/>
</dbReference>
<comment type="caution">
    <text evidence="9">Lacks conserved residue(s) required for the propagation of feature annotation.</text>
</comment>
<dbReference type="GO" id="GO:0005524">
    <property type="term" value="F:ATP binding"/>
    <property type="evidence" value="ECO:0007669"/>
    <property type="project" value="UniProtKB-UniRule"/>
</dbReference>
<keyword evidence="8 9" id="KW-0234">DNA repair</keyword>
<feature type="binding site" evidence="9">
    <location>
        <position position="172"/>
    </location>
    <ligand>
        <name>ATP</name>
        <dbReference type="ChEBI" id="CHEBI:30616"/>
    </ligand>
</feature>
<dbReference type="Gene3D" id="1.10.10.10">
    <property type="entry name" value="Winged helix-like DNA-binding domain superfamily/Winged helix DNA-binding domain"/>
    <property type="match status" value="1"/>
</dbReference>
<feature type="binding site" evidence="9">
    <location>
        <position position="67"/>
    </location>
    <ligand>
        <name>Mg(2+)</name>
        <dbReference type="ChEBI" id="CHEBI:18420"/>
    </ligand>
</feature>
<feature type="domain" description="AAA+ ATPase" evidence="10">
    <location>
        <begin position="52"/>
        <end position="180"/>
    </location>
</feature>
<evidence type="ECO:0000313" key="11">
    <source>
        <dbReference type="EMBL" id="PIP40094.1"/>
    </source>
</evidence>
<evidence type="ECO:0000256" key="5">
    <source>
        <dbReference type="ARBA" id="ARBA00022840"/>
    </source>
</evidence>
<proteinExistence type="inferred from homology"/>
<evidence type="ECO:0000256" key="1">
    <source>
        <dbReference type="ARBA" id="ARBA00022490"/>
    </source>
</evidence>
<feature type="binding site" evidence="9">
    <location>
        <position position="21"/>
    </location>
    <ligand>
        <name>ATP</name>
        <dbReference type="ChEBI" id="CHEBI:30616"/>
    </ligand>
</feature>
<dbReference type="GO" id="GO:0005737">
    <property type="term" value="C:cytoplasm"/>
    <property type="evidence" value="ECO:0007669"/>
    <property type="project" value="UniProtKB-SubCell"/>
</dbReference>
<keyword evidence="6 9" id="KW-0238">DNA-binding</keyword>
<feature type="binding site" evidence="9">
    <location>
        <position position="67"/>
    </location>
    <ligand>
        <name>ATP</name>
        <dbReference type="ChEBI" id="CHEBI:30616"/>
    </ligand>
</feature>
<dbReference type="SUPFAM" id="SSF52540">
    <property type="entry name" value="P-loop containing nucleoside triphosphate hydrolases"/>
    <property type="match status" value="1"/>
</dbReference>
<evidence type="ECO:0000259" key="10">
    <source>
        <dbReference type="SMART" id="SM00382"/>
    </source>
</evidence>
<reference evidence="11 12" key="1">
    <citation type="submission" date="2017-09" db="EMBL/GenBank/DDBJ databases">
        <title>Depth-based differentiation of microbial function through sediment-hosted aquifers and enrichment of novel symbionts in the deep terrestrial subsurface.</title>
        <authorList>
            <person name="Probst A.J."/>
            <person name="Ladd B."/>
            <person name="Jarett J.K."/>
            <person name="Geller-Mcgrath D.E."/>
            <person name="Sieber C.M."/>
            <person name="Emerson J.B."/>
            <person name="Anantharaman K."/>
            <person name="Thomas B.C."/>
            <person name="Malmstrom R."/>
            <person name="Stieglmeier M."/>
            <person name="Klingl A."/>
            <person name="Woyke T."/>
            <person name="Ryan C.M."/>
            <person name="Banfield J.F."/>
        </authorList>
    </citation>
    <scope>NUCLEOTIDE SEQUENCE [LARGE SCALE GENOMIC DNA]</scope>
    <source>
        <strain evidence="11">CG23_combo_of_CG06-09_8_20_14_all_40_23</strain>
    </source>
</reference>
<dbReference type="InterPro" id="IPR036388">
    <property type="entry name" value="WH-like_DNA-bd_sf"/>
</dbReference>
<dbReference type="Gene3D" id="1.10.8.60">
    <property type="match status" value="1"/>
</dbReference>
<comment type="subunit">
    <text evidence="9">Homohexamer. Forms an RuvA(8)-RuvB(12)-Holliday junction (HJ) complex. HJ DNA is sandwiched between 2 RuvA tetramers; dsDNA enters through RuvA and exits via RuvB. An RuvB hexamer assembles on each DNA strand where it exits the tetramer. Each RuvB hexamer is contacted by two RuvA subunits (via domain III) on 2 adjacent RuvB subunits; this complex drives branch migration. In the full resolvosome a probable DNA-RuvA(4)-RuvB(12)-RuvC(2) complex forms which resolves the HJ.</text>
</comment>
<feature type="binding site" evidence="9">
    <location>
        <begin position="129"/>
        <end position="131"/>
    </location>
    <ligand>
        <name>ATP</name>
        <dbReference type="ChEBI" id="CHEBI:30616"/>
    </ligand>
</feature>
<dbReference type="InterPro" id="IPR027417">
    <property type="entry name" value="P-loop_NTPase"/>
</dbReference>
<dbReference type="InterPro" id="IPR008824">
    <property type="entry name" value="RuvB-like_N"/>
</dbReference>
<keyword evidence="5 9" id="KW-0067">ATP-binding</keyword>
<keyword evidence="11" id="KW-0347">Helicase</keyword>
<evidence type="ECO:0000256" key="6">
    <source>
        <dbReference type="ARBA" id="ARBA00023125"/>
    </source>
</evidence>
<dbReference type="HAMAP" id="MF_00016">
    <property type="entry name" value="DNA_HJ_migration_RuvB"/>
    <property type="match status" value="1"/>
</dbReference>
<dbReference type="InterPro" id="IPR004605">
    <property type="entry name" value="DNA_helicase_Holl-junc_RuvB"/>
</dbReference>
<gene>
    <name evidence="9" type="primary">ruvB</name>
    <name evidence="11" type="ORF">COX18_07830</name>
</gene>
<dbReference type="EMBL" id="PCSH01000139">
    <property type="protein sequence ID" value="PIP40094.1"/>
    <property type="molecule type" value="Genomic_DNA"/>
</dbReference>
<dbReference type="EC" id="3.6.4.-" evidence="9"/>
<dbReference type="SMART" id="SM00382">
    <property type="entry name" value="AAA"/>
    <property type="match status" value="1"/>
</dbReference>
<comment type="similarity">
    <text evidence="9">Belongs to the RuvB family.</text>
</comment>
<keyword evidence="4 9" id="KW-0378">Hydrolase</keyword>
<feature type="binding site" evidence="9">
    <location>
        <position position="219"/>
    </location>
    <ligand>
        <name>ATP</name>
        <dbReference type="ChEBI" id="CHEBI:30616"/>
    </ligand>
</feature>
<dbReference type="PANTHER" id="PTHR42848">
    <property type="match status" value="1"/>
</dbReference>
<accession>A0A2H0A3R8</accession>
<comment type="domain">
    <text evidence="9">Has 3 domains, the large (RuvB-L) and small ATPase (RuvB-S) domains and the C-terminal head (RuvB-H) domain. The head domain binds DNA, while the ATPase domains jointly bind ATP, ADP or are empty depending on the state of the subunit in the translocation cycle. During a single DNA translocation step the structure of each domain remains the same, but their relative positions change.</text>
</comment>
<feature type="region of interest" description="Head domain (RuvB-H)" evidence="9">
    <location>
        <begin position="256"/>
        <end position="331"/>
    </location>
</feature>
<evidence type="ECO:0000256" key="8">
    <source>
        <dbReference type="ARBA" id="ARBA00023204"/>
    </source>
</evidence>
<feature type="region of interest" description="Large ATPase domain (RuvB-L)" evidence="9">
    <location>
        <begin position="2"/>
        <end position="182"/>
    </location>
</feature>
<name>A0A2H0A3R8_9BACT</name>
<keyword evidence="2 9" id="KW-0547">Nucleotide-binding</keyword>
<evidence type="ECO:0000313" key="12">
    <source>
        <dbReference type="Proteomes" id="UP000231067"/>
    </source>
</evidence>
<evidence type="ECO:0000256" key="9">
    <source>
        <dbReference type="HAMAP-Rule" id="MF_00016"/>
    </source>
</evidence>
<keyword evidence="7 9" id="KW-0233">DNA recombination</keyword>
<dbReference type="InterPro" id="IPR003593">
    <property type="entry name" value="AAA+_ATPase"/>
</dbReference>